<organism evidence="3 4">
    <name type="scientific">Crocosphaera watsonii WH 0003</name>
    <dbReference type="NCBI Taxonomy" id="423471"/>
    <lineage>
        <taxon>Bacteria</taxon>
        <taxon>Bacillati</taxon>
        <taxon>Cyanobacteriota</taxon>
        <taxon>Cyanophyceae</taxon>
        <taxon>Oscillatoriophycideae</taxon>
        <taxon>Chroococcales</taxon>
        <taxon>Aphanothecaceae</taxon>
        <taxon>Crocosphaera</taxon>
    </lineage>
</organism>
<protein>
    <recommendedName>
        <fullName evidence="5">Heat shock protein DnaJ-like protein</fullName>
    </recommendedName>
</protein>
<feature type="coiled-coil region" evidence="1">
    <location>
        <begin position="246"/>
        <end position="273"/>
    </location>
</feature>
<evidence type="ECO:0000313" key="4">
    <source>
        <dbReference type="Proteomes" id="UP000003477"/>
    </source>
</evidence>
<sequence>MRVNQISDQKESTESLGLSSFHERRRGLEEEHKWLLKQIKRKRTELKNFLDQMRSIGMEVFTRLSPIHQQMQELEQEIHELFSEILTTRKLGKKSRKDIMGVYQNLQMMGLISPQLDMESEEEELPEDFEDIFSDAKEFKSEENESNRNAKYTEKEDREKDVEGVQRKSHKSGEMRKTFLKLASLFHPDKANDPETQIYHNEVMKEVNRAYEEGDIARLLEIERTHHLQQEIDVTKTSTSEIEKICLRREKDNKLLKNQYENLKRELRMVRRSPEGTMVKEYRAGQKQGFDALGELTRELEAQIKQIERIRNFVRDFRDKKMTISEFLNGPEDSVKEEEILEMMLEELLGIRII</sequence>
<keyword evidence="1" id="KW-0175">Coiled coil</keyword>
<evidence type="ECO:0000256" key="1">
    <source>
        <dbReference type="SAM" id="Coils"/>
    </source>
</evidence>
<dbReference type="EMBL" id="AESD01000748">
    <property type="protein sequence ID" value="EHJ10227.1"/>
    <property type="molecule type" value="Genomic_DNA"/>
</dbReference>
<dbReference type="RefSeq" id="WP_007312809.1">
    <property type="nucleotide sequence ID" value="NZ_AESD01000748.1"/>
</dbReference>
<name>G5JC58_CROWT</name>
<dbReference type="InterPro" id="IPR001623">
    <property type="entry name" value="DnaJ_domain"/>
</dbReference>
<dbReference type="InterPro" id="IPR036869">
    <property type="entry name" value="J_dom_sf"/>
</dbReference>
<dbReference type="PATRIC" id="fig|423471.3.peg.4704"/>
<reference evidence="3 4" key="1">
    <citation type="journal article" date="2011" name="Front. Microbiol.">
        <title>Two Strains of Crocosphaera watsonii with Highly Conserved Genomes are Distinguished by Strain-Specific Features.</title>
        <authorList>
            <person name="Bench S.R."/>
            <person name="Ilikchyan I.N."/>
            <person name="Tripp H.J."/>
            <person name="Zehr J.P."/>
        </authorList>
    </citation>
    <scope>NUCLEOTIDE SEQUENCE [LARGE SCALE GENOMIC DNA]</scope>
    <source>
        <strain evidence="3 4">WH 0003</strain>
    </source>
</reference>
<dbReference type="Proteomes" id="UP000003477">
    <property type="component" value="Unassembled WGS sequence"/>
</dbReference>
<dbReference type="Gene3D" id="1.10.287.110">
    <property type="entry name" value="DnaJ domain"/>
    <property type="match status" value="1"/>
</dbReference>
<comment type="caution">
    <text evidence="3">The sequence shown here is derived from an EMBL/GenBank/DDBJ whole genome shotgun (WGS) entry which is preliminary data.</text>
</comment>
<feature type="region of interest" description="Disordered" evidence="2">
    <location>
        <begin position="137"/>
        <end position="170"/>
    </location>
</feature>
<proteinExistence type="predicted"/>
<dbReference type="GeneID" id="88768374"/>
<dbReference type="CDD" id="cd06257">
    <property type="entry name" value="DnaJ"/>
    <property type="match status" value="1"/>
</dbReference>
<dbReference type="AlphaFoldDB" id="G5JC58"/>
<gene>
    <name evidence="3" type="ORF">CWATWH0003_5019</name>
</gene>
<evidence type="ECO:0000256" key="2">
    <source>
        <dbReference type="SAM" id="MobiDB-lite"/>
    </source>
</evidence>
<accession>G5JC58</accession>
<evidence type="ECO:0008006" key="5">
    <source>
        <dbReference type="Google" id="ProtNLM"/>
    </source>
</evidence>
<dbReference type="SUPFAM" id="SSF46565">
    <property type="entry name" value="Chaperone J-domain"/>
    <property type="match status" value="1"/>
</dbReference>
<evidence type="ECO:0000313" key="3">
    <source>
        <dbReference type="EMBL" id="EHJ10227.1"/>
    </source>
</evidence>